<sequence length="221" mass="23541">MRTGSGRWRLYVSCATPGSKHWRIDVLEADEPAGLEHAEARTVFAGDAHTGLKDPVVRRAAPGWQAWVCCHPLDIADEEDRMVTRYATSVDGLAWNWGGVALRGRAGSWDARGTHVTAVLPDGSATYDGRASKAENFSERTGTAVPGAATGALLARAAAPVGEARYLDVVPLPGPPPARTPGPEPLGPTGSYRLYFEAPLADGSHELRTQLVTTQAPPVRR</sequence>
<organism evidence="1 2">
    <name type="scientific">Terrabacter terrae</name>
    <dbReference type="NCBI Taxonomy" id="318434"/>
    <lineage>
        <taxon>Bacteria</taxon>
        <taxon>Bacillati</taxon>
        <taxon>Actinomycetota</taxon>
        <taxon>Actinomycetes</taxon>
        <taxon>Micrococcales</taxon>
        <taxon>Intrasporangiaceae</taxon>
        <taxon>Terrabacter</taxon>
    </lineage>
</organism>
<gene>
    <name evidence="1" type="ORF">GCM10009740_01400</name>
</gene>
<evidence type="ECO:0000313" key="1">
    <source>
        <dbReference type="EMBL" id="GAA2017612.1"/>
    </source>
</evidence>
<dbReference type="RefSeq" id="WP_343985998.1">
    <property type="nucleotide sequence ID" value="NZ_BAAANB010000001.1"/>
</dbReference>
<proteinExistence type="predicted"/>
<name>A0ABN2TQR5_9MICO</name>
<comment type="caution">
    <text evidence="1">The sequence shown here is derived from an EMBL/GenBank/DDBJ whole genome shotgun (WGS) entry which is preliminary data.</text>
</comment>
<reference evidence="1 2" key="1">
    <citation type="journal article" date="2019" name="Int. J. Syst. Evol. Microbiol.">
        <title>The Global Catalogue of Microorganisms (GCM) 10K type strain sequencing project: providing services to taxonomists for standard genome sequencing and annotation.</title>
        <authorList>
            <consortium name="The Broad Institute Genomics Platform"/>
            <consortium name="The Broad Institute Genome Sequencing Center for Infectious Disease"/>
            <person name="Wu L."/>
            <person name="Ma J."/>
        </authorList>
    </citation>
    <scope>NUCLEOTIDE SEQUENCE [LARGE SCALE GENOMIC DNA]</scope>
    <source>
        <strain evidence="1 2">JCM 14283</strain>
    </source>
</reference>
<protein>
    <submittedName>
        <fullName evidence="1">Uncharacterized protein</fullName>
    </submittedName>
</protein>
<evidence type="ECO:0000313" key="2">
    <source>
        <dbReference type="Proteomes" id="UP001501285"/>
    </source>
</evidence>
<accession>A0ABN2TQR5</accession>
<keyword evidence="2" id="KW-1185">Reference proteome</keyword>
<dbReference type="EMBL" id="BAAANB010000001">
    <property type="protein sequence ID" value="GAA2017612.1"/>
    <property type="molecule type" value="Genomic_DNA"/>
</dbReference>
<dbReference type="Proteomes" id="UP001501285">
    <property type="component" value="Unassembled WGS sequence"/>
</dbReference>